<evidence type="ECO:0000256" key="5">
    <source>
        <dbReference type="ARBA" id="ARBA00023136"/>
    </source>
</evidence>
<comment type="similarity">
    <text evidence="2">Belongs to the purine-cytosine permease (2.A.39) family.</text>
</comment>
<protein>
    <submittedName>
        <fullName evidence="7">Uncharacterized protein</fullName>
    </submittedName>
</protein>
<evidence type="ECO:0000256" key="2">
    <source>
        <dbReference type="ARBA" id="ARBA00008974"/>
    </source>
</evidence>
<keyword evidence="5 6" id="KW-0472">Membrane</keyword>
<dbReference type="Proteomes" id="UP000070544">
    <property type="component" value="Unassembled WGS sequence"/>
</dbReference>
<reference evidence="7 8" key="1">
    <citation type="journal article" date="2015" name="Genome Biol. Evol.">
        <title>Phylogenomic analyses indicate that early fungi evolved digesting cell walls of algal ancestors of land plants.</title>
        <authorList>
            <person name="Chang Y."/>
            <person name="Wang S."/>
            <person name="Sekimoto S."/>
            <person name="Aerts A.L."/>
            <person name="Choi C."/>
            <person name="Clum A."/>
            <person name="LaButti K.M."/>
            <person name="Lindquist E.A."/>
            <person name="Yee Ngan C."/>
            <person name="Ohm R.A."/>
            <person name="Salamov A.A."/>
            <person name="Grigoriev I.V."/>
            <person name="Spatafora J.W."/>
            <person name="Berbee M.L."/>
        </authorList>
    </citation>
    <scope>NUCLEOTIDE SEQUENCE [LARGE SCALE GENOMIC DNA]</scope>
    <source>
        <strain evidence="7 8">JEL478</strain>
    </source>
</reference>
<organism evidence="7 8">
    <name type="scientific">Gonapodya prolifera (strain JEL478)</name>
    <name type="common">Monoblepharis prolifera</name>
    <dbReference type="NCBI Taxonomy" id="1344416"/>
    <lineage>
        <taxon>Eukaryota</taxon>
        <taxon>Fungi</taxon>
        <taxon>Fungi incertae sedis</taxon>
        <taxon>Chytridiomycota</taxon>
        <taxon>Chytridiomycota incertae sedis</taxon>
        <taxon>Monoblepharidomycetes</taxon>
        <taxon>Monoblepharidales</taxon>
        <taxon>Gonapodyaceae</taxon>
        <taxon>Gonapodya</taxon>
    </lineage>
</organism>
<dbReference type="OrthoDB" id="2018619at2759"/>
<dbReference type="PANTHER" id="PTHR30618">
    <property type="entry name" value="NCS1 FAMILY PURINE/PYRIMIDINE TRANSPORTER"/>
    <property type="match status" value="1"/>
</dbReference>
<keyword evidence="8" id="KW-1185">Reference proteome</keyword>
<gene>
    <name evidence="7" type="ORF">M427DRAFT_92514</name>
</gene>
<proteinExistence type="inferred from homology"/>
<dbReference type="InterPro" id="IPR045225">
    <property type="entry name" value="Uracil/uridine/allantoin_perm"/>
</dbReference>
<dbReference type="AlphaFoldDB" id="A0A138ZW97"/>
<dbReference type="Gene3D" id="1.10.4160.10">
    <property type="entry name" value="Hydantoin permease"/>
    <property type="match status" value="1"/>
</dbReference>
<comment type="subcellular location">
    <subcellularLocation>
        <location evidence="1">Membrane</location>
        <topology evidence="1">Multi-pass membrane protein</topology>
    </subcellularLocation>
</comment>
<keyword evidence="3 6" id="KW-0812">Transmembrane</keyword>
<dbReference type="GO" id="GO:0005886">
    <property type="term" value="C:plasma membrane"/>
    <property type="evidence" value="ECO:0007669"/>
    <property type="project" value="TreeGrafter"/>
</dbReference>
<dbReference type="Pfam" id="PF02133">
    <property type="entry name" value="Transp_cyt_pur"/>
    <property type="match status" value="1"/>
</dbReference>
<evidence type="ECO:0000313" key="7">
    <source>
        <dbReference type="EMBL" id="KXS08772.1"/>
    </source>
</evidence>
<dbReference type="STRING" id="1344416.A0A138ZW97"/>
<evidence type="ECO:0000256" key="3">
    <source>
        <dbReference type="ARBA" id="ARBA00022692"/>
    </source>
</evidence>
<feature type="non-terminal residue" evidence="7">
    <location>
        <position position="86"/>
    </location>
</feature>
<dbReference type="PANTHER" id="PTHR30618:SF2">
    <property type="entry name" value="ALLANTOIN PERMEASE-RELATED"/>
    <property type="match status" value="1"/>
</dbReference>
<feature type="non-terminal residue" evidence="7">
    <location>
        <position position="1"/>
    </location>
</feature>
<evidence type="ECO:0000256" key="6">
    <source>
        <dbReference type="SAM" id="Phobius"/>
    </source>
</evidence>
<evidence type="ECO:0000256" key="1">
    <source>
        <dbReference type="ARBA" id="ARBA00004141"/>
    </source>
</evidence>
<dbReference type="GO" id="GO:0015205">
    <property type="term" value="F:nucleobase transmembrane transporter activity"/>
    <property type="evidence" value="ECO:0007669"/>
    <property type="project" value="TreeGrafter"/>
</dbReference>
<sequence length="86" mass="9640">WLTNYELLPLAPERRTWGWESYVSFWISDAVNLSSAVIVASAVVSGLNWWQAWISTLLAYTIASFGIVLMSRAGAHYHVGFPPIAR</sequence>
<name>A0A138ZW97_GONPJ</name>
<feature type="transmembrane region" description="Helical" evidence="6">
    <location>
        <begin position="50"/>
        <end position="70"/>
    </location>
</feature>
<keyword evidence="4 6" id="KW-1133">Transmembrane helix</keyword>
<evidence type="ECO:0000256" key="4">
    <source>
        <dbReference type="ARBA" id="ARBA00022989"/>
    </source>
</evidence>
<accession>A0A138ZW97</accession>
<dbReference type="EMBL" id="KQ966032">
    <property type="protein sequence ID" value="KXS08772.1"/>
    <property type="molecule type" value="Genomic_DNA"/>
</dbReference>
<evidence type="ECO:0000313" key="8">
    <source>
        <dbReference type="Proteomes" id="UP000070544"/>
    </source>
</evidence>
<dbReference type="InterPro" id="IPR001248">
    <property type="entry name" value="Pur-cyt_permease"/>
</dbReference>